<evidence type="ECO:0000313" key="6">
    <source>
        <dbReference type="EMBL" id="KAK3265018.1"/>
    </source>
</evidence>
<dbReference type="CDD" id="cd00167">
    <property type="entry name" value="SANT"/>
    <property type="match status" value="2"/>
</dbReference>
<gene>
    <name evidence="6" type="ORF">CYMTET_26273</name>
</gene>
<feature type="domain" description="HTH myb-type" evidence="5">
    <location>
        <begin position="1"/>
        <end position="53"/>
    </location>
</feature>
<dbReference type="FunFam" id="1.10.10.60:FF:000010">
    <property type="entry name" value="Transcriptional activator Myb isoform A"/>
    <property type="match status" value="1"/>
</dbReference>
<protein>
    <submittedName>
        <fullName evidence="6">Uncharacterized protein</fullName>
    </submittedName>
</protein>
<dbReference type="Pfam" id="PF00249">
    <property type="entry name" value="Myb_DNA-binding"/>
    <property type="match status" value="2"/>
</dbReference>
<dbReference type="PROSITE" id="PS51294">
    <property type="entry name" value="HTH_MYB"/>
    <property type="match status" value="2"/>
</dbReference>
<feature type="compositionally biased region" description="Polar residues" evidence="3">
    <location>
        <begin position="121"/>
        <end position="154"/>
    </location>
</feature>
<evidence type="ECO:0000259" key="5">
    <source>
        <dbReference type="PROSITE" id="PS51294"/>
    </source>
</evidence>
<dbReference type="Gene3D" id="1.10.10.60">
    <property type="entry name" value="Homeodomain-like"/>
    <property type="match status" value="2"/>
</dbReference>
<dbReference type="AlphaFoldDB" id="A0AAE0FSM8"/>
<dbReference type="PROSITE" id="PS50090">
    <property type="entry name" value="MYB_LIKE"/>
    <property type="match status" value="2"/>
</dbReference>
<organism evidence="6 7">
    <name type="scientific">Cymbomonas tetramitiformis</name>
    <dbReference type="NCBI Taxonomy" id="36881"/>
    <lineage>
        <taxon>Eukaryota</taxon>
        <taxon>Viridiplantae</taxon>
        <taxon>Chlorophyta</taxon>
        <taxon>Pyramimonadophyceae</taxon>
        <taxon>Pyramimonadales</taxon>
        <taxon>Pyramimonadaceae</taxon>
        <taxon>Cymbomonas</taxon>
    </lineage>
</organism>
<keyword evidence="2" id="KW-0238">DNA-binding</keyword>
<evidence type="ECO:0000256" key="3">
    <source>
        <dbReference type="SAM" id="MobiDB-lite"/>
    </source>
</evidence>
<keyword evidence="7" id="KW-1185">Reference proteome</keyword>
<dbReference type="InterPro" id="IPR009057">
    <property type="entry name" value="Homeodomain-like_sf"/>
</dbReference>
<dbReference type="InterPro" id="IPR050560">
    <property type="entry name" value="MYB_TF"/>
</dbReference>
<dbReference type="Proteomes" id="UP001190700">
    <property type="component" value="Unassembled WGS sequence"/>
</dbReference>
<accession>A0AAE0FSM8</accession>
<reference evidence="6 7" key="1">
    <citation type="journal article" date="2015" name="Genome Biol. Evol.">
        <title>Comparative Genomics of a Bacterivorous Green Alga Reveals Evolutionary Causalities and Consequences of Phago-Mixotrophic Mode of Nutrition.</title>
        <authorList>
            <person name="Burns J.A."/>
            <person name="Paasch A."/>
            <person name="Narechania A."/>
            <person name="Kim E."/>
        </authorList>
    </citation>
    <scope>NUCLEOTIDE SEQUENCE [LARGE SCALE GENOMIC DNA]</scope>
    <source>
        <strain evidence="6 7">PLY_AMNH</strain>
    </source>
</reference>
<feature type="domain" description="HTH myb-type" evidence="5">
    <location>
        <begin position="54"/>
        <end position="108"/>
    </location>
</feature>
<name>A0AAE0FSM8_9CHLO</name>
<feature type="domain" description="Myb-like" evidence="4">
    <location>
        <begin position="6"/>
        <end position="53"/>
    </location>
</feature>
<proteinExistence type="predicted"/>
<comment type="caution">
    <text evidence="6">The sequence shown here is derived from an EMBL/GenBank/DDBJ whole genome shotgun (WGS) entry which is preliminary data.</text>
</comment>
<feature type="domain" description="Myb-like" evidence="4">
    <location>
        <begin position="54"/>
        <end position="104"/>
    </location>
</feature>
<dbReference type="GO" id="GO:0005634">
    <property type="term" value="C:nucleus"/>
    <property type="evidence" value="ECO:0007669"/>
    <property type="project" value="TreeGrafter"/>
</dbReference>
<evidence type="ECO:0000259" key="4">
    <source>
        <dbReference type="PROSITE" id="PS50090"/>
    </source>
</evidence>
<feature type="region of interest" description="Disordered" evidence="3">
    <location>
        <begin position="107"/>
        <end position="184"/>
    </location>
</feature>
<sequence length="267" mass="29108">MTSVGRQTTWTTEEDETLRDLVEKHGCKKWSLIASKMPSKASKQCRRRWQNYLNAFVKKGSWSPEEDAILLDGHKKYGNRWTEIAKMVQGRTDNAVKNRYMALCKKRAREKSKEPGAGPLQSPSSGADTYGCDTSSRGDIETPTTVGARSTDSPLSIGVKDVQPTNSDGNTRSSKRLCPSPPGRDLKIEIPREHEAAPGTAPLLTGFGPATMKALVALTPTELALLHELLHQESWQLSCINAEEVDGSSFSAMEKLTAALAPGPGNL</sequence>
<dbReference type="InterPro" id="IPR001005">
    <property type="entry name" value="SANT/Myb"/>
</dbReference>
<dbReference type="EMBL" id="LGRX02014205">
    <property type="protein sequence ID" value="KAK3265018.1"/>
    <property type="molecule type" value="Genomic_DNA"/>
</dbReference>
<dbReference type="SUPFAM" id="SSF46689">
    <property type="entry name" value="Homeodomain-like"/>
    <property type="match status" value="1"/>
</dbReference>
<evidence type="ECO:0000256" key="2">
    <source>
        <dbReference type="ARBA" id="ARBA00023125"/>
    </source>
</evidence>
<dbReference type="GO" id="GO:0000981">
    <property type="term" value="F:DNA-binding transcription factor activity, RNA polymerase II-specific"/>
    <property type="evidence" value="ECO:0007669"/>
    <property type="project" value="TreeGrafter"/>
</dbReference>
<dbReference type="GO" id="GO:0000978">
    <property type="term" value="F:RNA polymerase II cis-regulatory region sequence-specific DNA binding"/>
    <property type="evidence" value="ECO:0007669"/>
    <property type="project" value="TreeGrafter"/>
</dbReference>
<feature type="compositionally biased region" description="Polar residues" evidence="3">
    <location>
        <begin position="163"/>
        <end position="172"/>
    </location>
</feature>
<evidence type="ECO:0000256" key="1">
    <source>
        <dbReference type="ARBA" id="ARBA00022737"/>
    </source>
</evidence>
<dbReference type="SMART" id="SM00717">
    <property type="entry name" value="SANT"/>
    <property type="match status" value="2"/>
</dbReference>
<keyword evidence="1" id="KW-0677">Repeat</keyword>
<evidence type="ECO:0000313" key="7">
    <source>
        <dbReference type="Proteomes" id="UP001190700"/>
    </source>
</evidence>
<dbReference type="PANTHER" id="PTHR45614">
    <property type="entry name" value="MYB PROTEIN-RELATED"/>
    <property type="match status" value="1"/>
</dbReference>
<dbReference type="PANTHER" id="PTHR45614:SF76">
    <property type="entry name" value="TRANSCRIPTION FACTOR MYB124"/>
    <property type="match status" value="1"/>
</dbReference>
<dbReference type="InterPro" id="IPR017930">
    <property type="entry name" value="Myb_dom"/>
</dbReference>